<dbReference type="PANTHER" id="PTHR21310">
    <property type="entry name" value="AMINOGLYCOSIDE PHOSPHOTRANSFERASE-RELATED-RELATED"/>
    <property type="match status" value="1"/>
</dbReference>
<dbReference type="OMA" id="ISIKCAQ"/>
<sequence length="389" mass="44180">MSGNLSSNAAPVLNWANTDVDEVPLGAVDWEALLQYAKVTRQKLEKRDIPFTCQLSVEYNKGGRNLVRRLHFQDGACWLVRIQLHNPTPESIQRLEQEVHTMSVVRERSEIPVPEVYAYEANYDNVFGAPFMLMEFLPGDTIMDSFGGYEVHKGKIPENFTPDFHATLADIQVQMSAIRFPQIGGIVKASNGTYCVGPLPGVGGPFDSPAQFLEAWADHLKFPYSEKTIRERTPPQLVDEILESIRSFPSRLKELAKEYSFRTGPFPLFHTDLYRSNIVLASQYYVIDWEDSCILPWEMVEFAKDLGRLPPALDGPLYQEDETDRKRLAERENYIKLVKTAEASRGLDDHLSATLGNSAVQNLAHAMWLYQIDGRIGFYNDVINFVQAR</sequence>
<name>E9EH23_METAQ</name>
<evidence type="ECO:0000313" key="3">
    <source>
        <dbReference type="Proteomes" id="UP000002499"/>
    </source>
</evidence>
<dbReference type="HOGENOM" id="CLU_038960_0_0_1"/>
<evidence type="ECO:0000259" key="1">
    <source>
        <dbReference type="Pfam" id="PF01636"/>
    </source>
</evidence>
<evidence type="ECO:0000313" key="2">
    <source>
        <dbReference type="EMBL" id="EFY84768.1"/>
    </source>
</evidence>
<reference evidence="2 3" key="1">
    <citation type="journal article" date="2011" name="PLoS Genet.">
        <title>Genome sequencing and comparative transcriptomics of the model entomopathogenic fungi Metarhizium anisopliae and M. acridum.</title>
        <authorList>
            <person name="Gao Q."/>
            <person name="Jin K."/>
            <person name="Ying S.H."/>
            <person name="Zhang Y."/>
            <person name="Xiao G."/>
            <person name="Shang Y."/>
            <person name="Duan Z."/>
            <person name="Hu X."/>
            <person name="Xie X.Q."/>
            <person name="Zhou G."/>
            <person name="Peng G."/>
            <person name="Luo Z."/>
            <person name="Huang W."/>
            <person name="Wang B."/>
            <person name="Fang W."/>
            <person name="Wang S."/>
            <person name="Zhong Y."/>
            <person name="Ma L.J."/>
            <person name="St Leger R.J."/>
            <person name="Zhao G.P."/>
            <person name="Pei Y."/>
            <person name="Feng M.G."/>
            <person name="Xia Y."/>
            <person name="Wang C."/>
        </authorList>
    </citation>
    <scope>NUCLEOTIDE SEQUENCE [LARGE SCALE GENOMIC DNA]</scope>
    <source>
        <strain evidence="2 3">CQMa 102</strain>
    </source>
</reference>
<dbReference type="eggNOG" id="ENOG502SI0S">
    <property type="taxonomic scope" value="Eukaryota"/>
</dbReference>
<dbReference type="InterPro" id="IPR051678">
    <property type="entry name" value="AGP_Transferase"/>
</dbReference>
<dbReference type="AlphaFoldDB" id="E9EH23"/>
<dbReference type="InParanoid" id="E9EH23"/>
<feature type="domain" description="Aminoglycoside phosphotransferase" evidence="1">
    <location>
        <begin position="62"/>
        <end position="294"/>
    </location>
</feature>
<dbReference type="InterPro" id="IPR002575">
    <property type="entry name" value="Aminoglycoside_PTrfase"/>
</dbReference>
<keyword evidence="3" id="KW-1185">Reference proteome</keyword>
<organism evidence="3">
    <name type="scientific">Metarhizium acridum (strain CQMa 102)</name>
    <dbReference type="NCBI Taxonomy" id="655827"/>
    <lineage>
        <taxon>Eukaryota</taxon>
        <taxon>Fungi</taxon>
        <taxon>Dikarya</taxon>
        <taxon>Ascomycota</taxon>
        <taxon>Pezizomycotina</taxon>
        <taxon>Sordariomycetes</taxon>
        <taxon>Hypocreomycetidae</taxon>
        <taxon>Hypocreales</taxon>
        <taxon>Clavicipitaceae</taxon>
        <taxon>Metarhizium</taxon>
    </lineage>
</organism>
<gene>
    <name evidence="2" type="ORF">MAC_09171</name>
</gene>
<dbReference type="KEGG" id="maw:19253482"/>
<dbReference type="InterPro" id="IPR011009">
    <property type="entry name" value="Kinase-like_dom_sf"/>
</dbReference>
<dbReference type="Proteomes" id="UP000002499">
    <property type="component" value="Unassembled WGS sequence"/>
</dbReference>
<proteinExistence type="predicted"/>
<dbReference type="PANTHER" id="PTHR21310:SF37">
    <property type="entry name" value="AMINOGLYCOSIDE PHOSPHOTRANSFERASE DOMAIN-CONTAINING PROTEIN"/>
    <property type="match status" value="1"/>
</dbReference>
<dbReference type="OrthoDB" id="10003767at2759"/>
<dbReference type="SUPFAM" id="SSF56112">
    <property type="entry name" value="Protein kinase-like (PK-like)"/>
    <property type="match status" value="1"/>
</dbReference>
<accession>E9EH23</accession>
<protein>
    <recommendedName>
        <fullName evidence="1">Aminoglycoside phosphotransferase domain-containing protein</fullName>
    </recommendedName>
</protein>
<dbReference type="Pfam" id="PF01636">
    <property type="entry name" value="APH"/>
    <property type="match status" value="1"/>
</dbReference>
<dbReference type="Gene3D" id="1.10.510.10">
    <property type="entry name" value="Transferase(Phosphotransferase) domain 1"/>
    <property type="match status" value="1"/>
</dbReference>
<dbReference type="Gene3D" id="1.20.58.840">
    <property type="match status" value="1"/>
</dbReference>
<dbReference type="GeneID" id="19253482"/>
<dbReference type="EMBL" id="GL698606">
    <property type="protein sequence ID" value="EFY84768.1"/>
    <property type="molecule type" value="Genomic_DNA"/>
</dbReference>
<dbReference type="Gene3D" id="3.30.200.20">
    <property type="entry name" value="Phosphorylase Kinase, domain 1"/>
    <property type="match status" value="1"/>
</dbReference>